<evidence type="ECO:0000313" key="2">
    <source>
        <dbReference type="EMBL" id="GGJ63618.1"/>
    </source>
</evidence>
<organism evidence="2 3">
    <name type="scientific">Deinococcus aquiradiocola</name>
    <dbReference type="NCBI Taxonomy" id="393059"/>
    <lineage>
        <taxon>Bacteria</taxon>
        <taxon>Thermotogati</taxon>
        <taxon>Deinococcota</taxon>
        <taxon>Deinococci</taxon>
        <taxon>Deinococcales</taxon>
        <taxon>Deinococcaceae</taxon>
        <taxon>Deinococcus</taxon>
    </lineage>
</organism>
<evidence type="ECO:0000256" key="1">
    <source>
        <dbReference type="SAM" id="SignalP"/>
    </source>
</evidence>
<dbReference type="Proteomes" id="UP000635726">
    <property type="component" value="Unassembled WGS sequence"/>
</dbReference>
<dbReference type="Gene3D" id="3.40.1000.10">
    <property type="entry name" value="Mog1/PsbP, alpha/beta/alpha sandwich"/>
    <property type="match status" value="1"/>
</dbReference>
<gene>
    <name evidence="2" type="ORF">GCM10008939_04340</name>
</gene>
<dbReference type="AlphaFoldDB" id="A0A917P696"/>
<feature type="signal peptide" evidence="1">
    <location>
        <begin position="1"/>
        <end position="27"/>
    </location>
</feature>
<comment type="caution">
    <text evidence="2">The sequence shown here is derived from an EMBL/GenBank/DDBJ whole genome shotgun (WGS) entry which is preliminary data.</text>
</comment>
<keyword evidence="1" id="KW-0732">Signal</keyword>
<proteinExistence type="predicted"/>
<reference evidence="2" key="2">
    <citation type="submission" date="2020-09" db="EMBL/GenBank/DDBJ databases">
        <authorList>
            <person name="Sun Q."/>
            <person name="Ohkuma M."/>
        </authorList>
    </citation>
    <scope>NUCLEOTIDE SEQUENCE</scope>
    <source>
        <strain evidence="2">JCM 14371</strain>
    </source>
</reference>
<reference evidence="2" key="1">
    <citation type="journal article" date="2014" name="Int. J. Syst. Evol. Microbiol.">
        <title>Complete genome sequence of Corynebacterium casei LMG S-19264T (=DSM 44701T), isolated from a smear-ripened cheese.</title>
        <authorList>
            <consortium name="US DOE Joint Genome Institute (JGI-PGF)"/>
            <person name="Walter F."/>
            <person name="Albersmeier A."/>
            <person name="Kalinowski J."/>
            <person name="Ruckert C."/>
        </authorList>
    </citation>
    <scope>NUCLEOTIDE SEQUENCE</scope>
    <source>
        <strain evidence="2">JCM 14371</strain>
    </source>
</reference>
<keyword evidence="3" id="KW-1185">Reference proteome</keyword>
<feature type="chain" id="PRO_5038078634" evidence="1">
    <location>
        <begin position="28"/>
        <end position="179"/>
    </location>
</feature>
<protein>
    <submittedName>
        <fullName evidence="2">Uncharacterized protein</fullName>
    </submittedName>
</protein>
<name>A0A917P696_9DEIO</name>
<dbReference type="RefSeq" id="WP_229670688.1">
    <property type="nucleotide sequence ID" value="NZ_BMOE01000001.1"/>
</dbReference>
<sequence>MTFTTSARRTAVLGLTALVGTASLAHAATSPIPNLPLSLDTGERLQMLTDKGVQKIFPAGNRPEAVFLSPDSKLSLAFEWRDAKLNKADVATMLTQFPTVIRAQVPGIKSLKQQMVTLNGNEWADFVFVAPSRTGDVRREMLITSAQGRMLVLTISSTIADYSKNEADVKAFTNSIKLN</sequence>
<evidence type="ECO:0000313" key="3">
    <source>
        <dbReference type="Proteomes" id="UP000635726"/>
    </source>
</evidence>
<accession>A0A917P696</accession>
<dbReference type="EMBL" id="BMOE01000001">
    <property type="protein sequence ID" value="GGJ63618.1"/>
    <property type="molecule type" value="Genomic_DNA"/>
</dbReference>